<accession>A0ABZ1IKX7</accession>
<keyword evidence="1" id="KW-0472">Membrane</keyword>
<keyword evidence="3" id="KW-1185">Reference proteome</keyword>
<dbReference type="SUPFAM" id="SSF103473">
    <property type="entry name" value="MFS general substrate transporter"/>
    <property type="match status" value="1"/>
</dbReference>
<evidence type="ECO:0000313" key="3">
    <source>
        <dbReference type="Proteomes" id="UP001330812"/>
    </source>
</evidence>
<reference evidence="2 3" key="1">
    <citation type="journal article" date="2015" name="Int. J. Syst. Evol. Microbiol.">
        <title>Amycolatopsis rhabdoformis sp. nov., an actinomycete isolated from a tropical forest soil.</title>
        <authorList>
            <person name="Souza W.R."/>
            <person name="Silva R.E."/>
            <person name="Goodfellow M."/>
            <person name="Busarakam K."/>
            <person name="Figueiro F.S."/>
            <person name="Ferreira D."/>
            <person name="Rodrigues-Filho E."/>
            <person name="Moraes L.A.B."/>
            <person name="Zucchi T.D."/>
        </authorList>
    </citation>
    <scope>NUCLEOTIDE SEQUENCE [LARGE SCALE GENOMIC DNA]</scope>
    <source>
        <strain evidence="2 3">NCIMB 14900</strain>
    </source>
</reference>
<protein>
    <submittedName>
        <fullName evidence="2">Uncharacterized protein</fullName>
    </submittedName>
</protein>
<feature type="transmembrane region" description="Helical" evidence="1">
    <location>
        <begin position="208"/>
        <end position="240"/>
    </location>
</feature>
<dbReference type="RefSeq" id="WP_326837189.1">
    <property type="nucleotide sequence ID" value="NZ_CP142149.1"/>
</dbReference>
<dbReference type="Proteomes" id="UP001330812">
    <property type="component" value="Chromosome"/>
</dbReference>
<sequence>MEVLLPPVLPVLTVLFLSVVQRRYGSRLGGRLAGFPTTTFPFLLVLLARDGAGTVAQAARGMIAGQLMVAAFCLGYGRLGRRLRTPAAAVTVALAVVAGAFSLGLEVPSPWAAAGLAFAITLAGLVTWPAVPPLDLVVRAPRWELPVRMAAAAGVVTVLTVLGRALGPQVTGLLSCVPIVLTVLTPATHRSAGFEAAETVVRSALRSLPATLVFAVVAALCVVPLGPLVGFVLAGAGLLVTDHLVGRLLAAQQSVAVDQPR</sequence>
<feature type="transmembrane region" description="Helical" evidence="1">
    <location>
        <begin position="111"/>
        <end position="131"/>
    </location>
</feature>
<feature type="transmembrane region" description="Helical" evidence="1">
    <location>
        <begin position="32"/>
        <end position="49"/>
    </location>
</feature>
<evidence type="ECO:0000256" key="1">
    <source>
        <dbReference type="SAM" id="Phobius"/>
    </source>
</evidence>
<name>A0ABZ1IKX7_9PSEU</name>
<keyword evidence="1" id="KW-0812">Transmembrane</keyword>
<feature type="transmembrane region" description="Helical" evidence="1">
    <location>
        <begin position="85"/>
        <end position="104"/>
    </location>
</feature>
<organism evidence="2 3">
    <name type="scientific">Amycolatopsis rhabdoformis</name>
    <dbReference type="NCBI Taxonomy" id="1448059"/>
    <lineage>
        <taxon>Bacteria</taxon>
        <taxon>Bacillati</taxon>
        <taxon>Actinomycetota</taxon>
        <taxon>Actinomycetes</taxon>
        <taxon>Pseudonocardiales</taxon>
        <taxon>Pseudonocardiaceae</taxon>
        <taxon>Amycolatopsis</taxon>
    </lineage>
</organism>
<evidence type="ECO:0000313" key="2">
    <source>
        <dbReference type="EMBL" id="WSE34382.1"/>
    </source>
</evidence>
<dbReference type="InterPro" id="IPR036259">
    <property type="entry name" value="MFS_trans_sf"/>
</dbReference>
<proteinExistence type="predicted"/>
<keyword evidence="1" id="KW-1133">Transmembrane helix</keyword>
<feature type="transmembrane region" description="Helical" evidence="1">
    <location>
        <begin position="61"/>
        <end position="79"/>
    </location>
</feature>
<gene>
    <name evidence="2" type="ORF">VSH64_20200</name>
</gene>
<dbReference type="EMBL" id="CP142149">
    <property type="protein sequence ID" value="WSE34382.1"/>
    <property type="molecule type" value="Genomic_DNA"/>
</dbReference>